<sequence length="118" mass="13629">MNNRMKPQVIAIAGVSGGGKTTIAKYLHRKLKNSRIHFFDDYDFDGVDDIIDWVNKGADYESWDLSPLIKDVDKLRHEPLNYIVLDYPFAYKNAKMSAIANMQQRLLIQISKLKILSR</sequence>
<dbReference type="RefSeq" id="WP_051557776.1">
    <property type="nucleotide sequence ID" value="NZ_CABLBW010000001.1"/>
</dbReference>
<gene>
    <name evidence="1" type="ORF">BN988_01960</name>
</gene>
<evidence type="ECO:0000313" key="1">
    <source>
        <dbReference type="EMBL" id="CDO03445.1"/>
    </source>
</evidence>
<evidence type="ECO:0008006" key="3">
    <source>
        <dbReference type="Google" id="ProtNLM"/>
    </source>
</evidence>
<dbReference type="STRING" id="171693.BN988_01960"/>
<comment type="caution">
    <text evidence="1">The sequence shown here is derived from an EMBL/GenBank/DDBJ whole genome shotgun (WGS) entry which is preliminary data.</text>
</comment>
<reference evidence="1" key="2">
    <citation type="submission" date="2014-03" db="EMBL/GenBank/DDBJ databases">
        <authorList>
            <person name="Urmite Genomes"/>
        </authorList>
    </citation>
    <scope>NUCLEOTIDE SEQUENCE</scope>
    <source>
        <strain evidence="1">S1</strain>
    </source>
</reference>
<name>W9BAE1_9BACI</name>
<accession>W9BAE1</accession>
<keyword evidence="2" id="KW-1185">Reference proteome</keyword>
<proteinExistence type="predicted"/>
<evidence type="ECO:0000313" key="2">
    <source>
        <dbReference type="Proteomes" id="UP000028863"/>
    </source>
</evidence>
<dbReference type="InterPro" id="IPR027417">
    <property type="entry name" value="P-loop_NTPase"/>
</dbReference>
<organism evidence="1 2">
    <name type="scientific">Oceanobacillus picturae</name>
    <dbReference type="NCBI Taxonomy" id="171693"/>
    <lineage>
        <taxon>Bacteria</taxon>
        <taxon>Bacillati</taxon>
        <taxon>Bacillota</taxon>
        <taxon>Bacilli</taxon>
        <taxon>Bacillales</taxon>
        <taxon>Bacillaceae</taxon>
        <taxon>Oceanobacillus</taxon>
    </lineage>
</organism>
<dbReference type="AlphaFoldDB" id="W9BAE1"/>
<dbReference type="Gene3D" id="3.40.50.300">
    <property type="entry name" value="P-loop containing nucleotide triphosphate hydrolases"/>
    <property type="match status" value="1"/>
</dbReference>
<dbReference type="SUPFAM" id="SSF52540">
    <property type="entry name" value="P-loop containing nucleoside triphosphate hydrolases"/>
    <property type="match status" value="1"/>
</dbReference>
<reference evidence="1" key="1">
    <citation type="submission" date="2014-03" db="EMBL/GenBank/DDBJ databases">
        <title>Draft genome sequencing of Oceanobacillus picturae strain S1 isolated from human gut.</title>
        <authorList>
            <person name="Croce O."/>
            <person name="Lagier J.C."/>
            <person name="Raoult D."/>
        </authorList>
    </citation>
    <scope>NUCLEOTIDE SEQUENCE [LARGE SCALE GENOMIC DNA]</scope>
    <source>
        <strain evidence="1">S1</strain>
    </source>
</reference>
<dbReference type="EMBL" id="CCAX010000001">
    <property type="protein sequence ID" value="CDO03445.1"/>
    <property type="molecule type" value="Genomic_DNA"/>
</dbReference>
<protein>
    <recommendedName>
        <fullName evidence="3">Uridine kinase</fullName>
    </recommendedName>
</protein>
<dbReference type="Proteomes" id="UP000028863">
    <property type="component" value="Unassembled WGS sequence"/>
</dbReference>
<dbReference type="eggNOG" id="COG0572">
    <property type="taxonomic scope" value="Bacteria"/>
</dbReference>